<dbReference type="EMBL" id="MU842993">
    <property type="protein sequence ID" value="KAK2023610.1"/>
    <property type="molecule type" value="Genomic_DNA"/>
</dbReference>
<keyword evidence="4" id="KW-1185">Reference proteome</keyword>
<evidence type="ECO:0000313" key="3">
    <source>
        <dbReference type="EMBL" id="KAK2023610.1"/>
    </source>
</evidence>
<dbReference type="Proteomes" id="UP001232148">
    <property type="component" value="Unassembled WGS sequence"/>
</dbReference>
<keyword evidence="2" id="KW-0472">Membrane</keyword>
<gene>
    <name evidence="3" type="ORF">LX32DRAFT_133901</name>
</gene>
<keyword evidence="2" id="KW-1133">Transmembrane helix</keyword>
<comment type="caution">
    <text evidence="3">The sequence shown here is derived from an EMBL/GenBank/DDBJ whole genome shotgun (WGS) entry which is preliminary data.</text>
</comment>
<name>A0AAD9LZ46_9PEZI</name>
<feature type="region of interest" description="Disordered" evidence="1">
    <location>
        <begin position="1"/>
        <end position="57"/>
    </location>
</feature>
<feature type="region of interest" description="Disordered" evidence="1">
    <location>
        <begin position="177"/>
        <end position="202"/>
    </location>
</feature>
<organism evidence="3 4">
    <name type="scientific">Colletotrichum zoysiae</name>
    <dbReference type="NCBI Taxonomy" id="1216348"/>
    <lineage>
        <taxon>Eukaryota</taxon>
        <taxon>Fungi</taxon>
        <taxon>Dikarya</taxon>
        <taxon>Ascomycota</taxon>
        <taxon>Pezizomycotina</taxon>
        <taxon>Sordariomycetes</taxon>
        <taxon>Hypocreomycetidae</taxon>
        <taxon>Glomerellales</taxon>
        <taxon>Glomerellaceae</taxon>
        <taxon>Colletotrichum</taxon>
        <taxon>Colletotrichum graminicola species complex</taxon>
    </lineage>
</organism>
<protein>
    <submittedName>
        <fullName evidence="3">Uncharacterized protein</fullName>
    </submittedName>
</protein>
<evidence type="ECO:0000256" key="1">
    <source>
        <dbReference type="SAM" id="MobiDB-lite"/>
    </source>
</evidence>
<sequence length="202" mass="22311">MLAKGGFGSAPTPAAEGFLTSNTDGREGRPKASTVPTAHFLRSGTTRRRVSPNLETEPSPVFPSGLRLFVDSTSTCLWRDGDLCHTLQLPVFETPPVVDDSDRFMTDFSFPLSLSVSLRSEPGGVRQMRYGMSLVCLLILMCGELSFLLLLLLPLPSPEPRGGAICQLRGWQKTRREREREDMARRRASQHSRLPPARVASL</sequence>
<accession>A0AAD9LZ46</accession>
<proteinExistence type="predicted"/>
<keyword evidence="2" id="KW-0812">Transmembrane</keyword>
<dbReference type="AlphaFoldDB" id="A0AAD9LZ46"/>
<evidence type="ECO:0000313" key="4">
    <source>
        <dbReference type="Proteomes" id="UP001232148"/>
    </source>
</evidence>
<reference evidence="3" key="1">
    <citation type="submission" date="2021-06" db="EMBL/GenBank/DDBJ databases">
        <title>Comparative genomics, transcriptomics and evolutionary studies reveal genomic signatures of adaptation to plant cell wall in hemibiotrophic fungi.</title>
        <authorList>
            <consortium name="DOE Joint Genome Institute"/>
            <person name="Baroncelli R."/>
            <person name="Diaz J.F."/>
            <person name="Benocci T."/>
            <person name="Peng M."/>
            <person name="Battaglia E."/>
            <person name="Haridas S."/>
            <person name="Andreopoulos W."/>
            <person name="Labutti K."/>
            <person name="Pangilinan J."/>
            <person name="Floch G.L."/>
            <person name="Makela M.R."/>
            <person name="Henrissat B."/>
            <person name="Grigoriev I.V."/>
            <person name="Crouch J.A."/>
            <person name="De Vries R.P."/>
            <person name="Sukno S.A."/>
            <person name="Thon M.R."/>
        </authorList>
    </citation>
    <scope>NUCLEOTIDE SEQUENCE</scope>
    <source>
        <strain evidence="3">MAFF235873</strain>
    </source>
</reference>
<feature type="transmembrane region" description="Helical" evidence="2">
    <location>
        <begin position="134"/>
        <end position="153"/>
    </location>
</feature>
<evidence type="ECO:0000256" key="2">
    <source>
        <dbReference type="SAM" id="Phobius"/>
    </source>
</evidence>